<reference evidence="6 7" key="1">
    <citation type="submission" date="2021-07" db="EMBL/GenBank/DDBJ databases">
        <title>The Aristolochia fimbriata genome: insights into angiosperm evolution, floral development and chemical biosynthesis.</title>
        <authorList>
            <person name="Jiao Y."/>
        </authorList>
    </citation>
    <scope>NUCLEOTIDE SEQUENCE [LARGE SCALE GENOMIC DNA]</scope>
    <source>
        <strain evidence="6">IBCAS-2021</strain>
        <tissue evidence="6">Leaf</tissue>
    </source>
</reference>
<evidence type="ECO:0000256" key="1">
    <source>
        <dbReference type="ARBA" id="ARBA00002668"/>
    </source>
</evidence>
<keyword evidence="3" id="KW-0833">Ubl conjugation pathway</keyword>
<dbReference type="PANTHER" id="PTHR31060">
    <property type="entry name" value="OSJNBA0011J08.25 PROTEIN-RELATED"/>
    <property type="match status" value="1"/>
</dbReference>
<evidence type="ECO:0000313" key="7">
    <source>
        <dbReference type="Proteomes" id="UP000825729"/>
    </source>
</evidence>
<sequence length="348" mass="38608">MAAHKGQSVSAKREIAAMLKQGFIPDSAMVLSPAMPSRLARSPASSSPSRNLPSPPPSFPKKIRSPTLQEMMAQESWSPTGAPEIDKVQRLEERVARIVAQVPIPARDVKLTISSNDGFKVTMDVHRAVLAEKSGFFAEKLNHSGAHLVEICECDDVEVYVEAVVLMYCENLRKRLVKEEVEKVLGLLQVSAAIKFEAGIVSCLEYLEAVPWSKEEEEKVVSVLEQLQLCDPIQGVLQRVLVEPSTSVYYKLKMRKPGREMKTLISGLLKEGPHNVHSVGQHDVSRGTLYSVCHKCLSALHLCLSEAVGIDASGRDRWSLMAEVAREADNMLWVVDILIEKKNWEMSL</sequence>
<feature type="domain" description="BTB" evidence="5">
    <location>
        <begin position="107"/>
        <end position="168"/>
    </location>
</feature>
<keyword evidence="7" id="KW-1185">Reference proteome</keyword>
<gene>
    <name evidence="6" type="ORF">H6P81_021426</name>
</gene>
<dbReference type="Pfam" id="PF25553">
    <property type="entry name" value="BTB-POZ_ANK-like"/>
    <property type="match status" value="1"/>
</dbReference>
<name>A0AAV7DPZ3_ARIFI</name>
<dbReference type="InterPro" id="IPR011333">
    <property type="entry name" value="SKP1/BTB/POZ_sf"/>
</dbReference>
<protein>
    <recommendedName>
        <fullName evidence="5">BTB domain-containing protein</fullName>
    </recommendedName>
</protein>
<dbReference type="PROSITE" id="PS50097">
    <property type="entry name" value="BTB"/>
    <property type="match status" value="1"/>
</dbReference>
<dbReference type="Gene3D" id="3.30.710.10">
    <property type="entry name" value="Potassium Channel Kv1.1, Chain A"/>
    <property type="match status" value="1"/>
</dbReference>
<dbReference type="InterPro" id="IPR000210">
    <property type="entry name" value="BTB/POZ_dom"/>
</dbReference>
<evidence type="ECO:0000313" key="6">
    <source>
        <dbReference type="EMBL" id="KAG9438630.1"/>
    </source>
</evidence>
<dbReference type="AlphaFoldDB" id="A0AAV7DPZ3"/>
<feature type="region of interest" description="Disordered" evidence="4">
    <location>
        <begin position="35"/>
        <end position="63"/>
    </location>
</feature>
<dbReference type="EMBL" id="JAINDJ010000043">
    <property type="protein sequence ID" value="KAG9438630.1"/>
    <property type="molecule type" value="Genomic_DNA"/>
</dbReference>
<evidence type="ECO:0000256" key="2">
    <source>
        <dbReference type="ARBA" id="ARBA00004906"/>
    </source>
</evidence>
<comment type="pathway">
    <text evidence="2">Protein modification; protein ubiquitination.</text>
</comment>
<dbReference type="PANTHER" id="PTHR31060:SF32">
    <property type="entry name" value="BTB_POZ DOMAIN PLANT PROTEIN"/>
    <property type="match status" value="1"/>
</dbReference>
<comment type="caution">
    <text evidence="6">The sequence shown here is derived from an EMBL/GenBank/DDBJ whole genome shotgun (WGS) entry which is preliminary data.</text>
</comment>
<dbReference type="Proteomes" id="UP000825729">
    <property type="component" value="Unassembled WGS sequence"/>
</dbReference>
<feature type="compositionally biased region" description="Low complexity" evidence="4">
    <location>
        <begin position="35"/>
        <end position="52"/>
    </location>
</feature>
<evidence type="ECO:0000256" key="3">
    <source>
        <dbReference type="ARBA" id="ARBA00022786"/>
    </source>
</evidence>
<organism evidence="6 7">
    <name type="scientific">Aristolochia fimbriata</name>
    <name type="common">White veined hardy Dutchman's pipe vine</name>
    <dbReference type="NCBI Taxonomy" id="158543"/>
    <lineage>
        <taxon>Eukaryota</taxon>
        <taxon>Viridiplantae</taxon>
        <taxon>Streptophyta</taxon>
        <taxon>Embryophyta</taxon>
        <taxon>Tracheophyta</taxon>
        <taxon>Spermatophyta</taxon>
        <taxon>Magnoliopsida</taxon>
        <taxon>Magnoliidae</taxon>
        <taxon>Piperales</taxon>
        <taxon>Aristolochiaceae</taxon>
        <taxon>Aristolochia</taxon>
    </lineage>
</organism>
<evidence type="ECO:0000259" key="5">
    <source>
        <dbReference type="PROSITE" id="PS50097"/>
    </source>
</evidence>
<proteinExistence type="predicted"/>
<dbReference type="InterPro" id="IPR058039">
    <property type="entry name" value="At3g05675-like_ankyrin"/>
</dbReference>
<comment type="function">
    <text evidence="1">May act as a substrate-specific adapter of an E3 ubiquitin-protein ligase complex (CUL3-RBX1-BTB) which mediates the ubiquitination and subsequent proteasomal degradation of target proteins.</text>
</comment>
<evidence type="ECO:0000256" key="4">
    <source>
        <dbReference type="SAM" id="MobiDB-lite"/>
    </source>
</evidence>
<accession>A0AAV7DPZ3</accession>
<dbReference type="InterPro" id="IPR038920">
    <property type="entry name" value="At3g05675-like"/>
</dbReference>